<keyword evidence="2" id="KW-1185">Reference proteome</keyword>
<sequence length="551" mass="62368">MHRCLSIPEVLTLICEEFYNESPVQLPSQAQDASTLASLARTSRSWSEPALEVLWRSIHGLGTLFPELENLLPEGDGWEKQRLIRRLTAGDMKSFTRNAARIRVFAESTDKDNALYSVLFGYGYTSCLLPNLRKLEWEVSTPEDFPYIRLLICPNLEVLRLLISYDIVFEQLNVLGALSSETPTAGNLPNLSRLSLGLNNPRKSQFPNVPFARQELLNVLRPWSQLTDLDLDEMPLESMRCIIHMPNLKKFRFSAELKPPSRPLPNPFHSQALLSSPDTIEPPCPLLADISVEHVPPSVVNTMLEALVHVHLKHLELAFYSNKDPKDPNEDSMNFLNNLDRYVDPITLESISISWVDYDLQFRACVLPLLKFNQLRDVSLDASPFKSIPELPMSQVATSWPLIESLHILSFEAWLGMAHSPLEATSSFTLLSLIPLAQNCRSLRSLKLTMAADDAETREIIQRNPYIFQGVKNSSLRKLLPDESRVADEEFVASFLSNIFPALDEVDYNTYSTSEGKLNSHQKGWRRVGELLQALNQEKRLRKSGQSVSGM</sequence>
<evidence type="ECO:0000313" key="2">
    <source>
        <dbReference type="Proteomes" id="UP001213000"/>
    </source>
</evidence>
<protein>
    <recommendedName>
        <fullName evidence="3">F-box domain-containing protein</fullName>
    </recommendedName>
</protein>
<organism evidence="1 2">
    <name type="scientific">Leucocoprinus birnbaumii</name>
    <dbReference type="NCBI Taxonomy" id="56174"/>
    <lineage>
        <taxon>Eukaryota</taxon>
        <taxon>Fungi</taxon>
        <taxon>Dikarya</taxon>
        <taxon>Basidiomycota</taxon>
        <taxon>Agaricomycotina</taxon>
        <taxon>Agaricomycetes</taxon>
        <taxon>Agaricomycetidae</taxon>
        <taxon>Agaricales</taxon>
        <taxon>Agaricineae</taxon>
        <taxon>Agaricaceae</taxon>
        <taxon>Leucocoprinus</taxon>
    </lineage>
</organism>
<accession>A0AAD5VX51</accession>
<dbReference type="AlphaFoldDB" id="A0AAD5VX51"/>
<dbReference type="EMBL" id="JANIEX010000143">
    <property type="protein sequence ID" value="KAJ3572420.1"/>
    <property type="molecule type" value="Genomic_DNA"/>
</dbReference>
<evidence type="ECO:0000313" key="1">
    <source>
        <dbReference type="EMBL" id="KAJ3572420.1"/>
    </source>
</evidence>
<name>A0AAD5VX51_9AGAR</name>
<reference evidence="1" key="1">
    <citation type="submission" date="2022-07" db="EMBL/GenBank/DDBJ databases">
        <title>Genome Sequence of Leucocoprinus birnbaumii.</title>
        <authorList>
            <person name="Buettner E."/>
        </authorList>
    </citation>
    <scope>NUCLEOTIDE SEQUENCE</scope>
    <source>
        <strain evidence="1">VT141</strain>
    </source>
</reference>
<evidence type="ECO:0008006" key="3">
    <source>
        <dbReference type="Google" id="ProtNLM"/>
    </source>
</evidence>
<proteinExistence type="predicted"/>
<dbReference type="Proteomes" id="UP001213000">
    <property type="component" value="Unassembled WGS sequence"/>
</dbReference>
<comment type="caution">
    <text evidence="1">The sequence shown here is derived from an EMBL/GenBank/DDBJ whole genome shotgun (WGS) entry which is preliminary data.</text>
</comment>
<gene>
    <name evidence="1" type="ORF">NP233_g3093</name>
</gene>